<comment type="caution">
    <text evidence="2">The sequence shown here is derived from an EMBL/GenBank/DDBJ whole genome shotgun (WGS) entry which is preliminary data.</text>
</comment>
<dbReference type="Pfam" id="PF04149">
    <property type="entry name" value="DUF397"/>
    <property type="match status" value="1"/>
</dbReference>
<gene>
    <name evidence="2" type="ORF">GCM10009754_11640</name>
</gene>
<proteinExistence type="predicted"/>
<protein>
    <recommendedName>
        <fullName evidence="1">DUF397 domain-containing protein</fullName>
    </recommendedName>
</protein>
<dbReference type="InterPro" id="IPR007278">
    <property type="entry name" value="DUF397"/>
</dbReference>
<organism evidence="2 3">
    <name type="scientific">Amycolatopsis minnesotensis</name>
    <dbReference type="NCBI Taxonomy" id="337894"/>
    <lineage>
        <taxon>Bacteria</taxon>
        <taxon>Bacillati</taxon>
        <taxon>Actinomycetota</taxon>
        <taxon>Actinomycetes</taxon>
        <taxon>Pseudonocardiales</taxon>
        <taxon>Pseudonocardiaceae</taxon>
        <taxon>Amycolatopsis</taxon>
    </lineage>
</organism>
<evidence type="ECO:0000313" key="3">
    <source>
        <dbReference type="Proteomes" id="UP001501116"/>
    </source>
</evidence>
<feature type="domain" description="DUF397" evidence="1">
    <location>
        <begin position="9"/>
        <end position="58"/>
    </location>
</feature>
<evidence type="ECO:0000313" key="2">
    <source>
        <dbReference type="EMBL" id="GAA1945520.1"/>
    </source>
</evidence>
<name>A0ABN2Q720_9PSEU</name>
<reference evidence="2 3" key="1">
    <citation type="journal article" date="2019" name="Int. J. Syst. Evol. Microbiol.">
        <title>The Global Catalogue of Microorganisms (GCM) 10K type strain sequencing project: providing services to taxonomists for standard genome sequencing and annotation.</title>
        <authorList>
            <consortium name="The Broad Institute Genomics Platform"/>
            <consortium name="The Broad Institute Genome Sequencing Center for Infectious Disease"/>
            <person name="Wu L."/>
            <person name="Ma J."/>
        </authorList>
    </citation>
    <scope>NUCLEOTIDE SEQUENCE [LARGE SCALE GENOMIC DNA]</scope>
    <source>
        <strain evidence="2 3">JCM 14545</strain>
    </source>
</reference>
<sequence>MTIPRDSGTWFKSSWSKETQDCVEVRLTPTVGVRDTKDRAAGHLTVSATAWAAFTRNAAH</sequence>
<dbReference type="EMBL" id="BAAANN010000004">
    <property type="protein sequence ID" value="GAA1945520.1"/>
    <property type="molecule type" value="Genomic_DNA"/>
</dbReference>
<keyword evidence="3" id="KW-1185">Reference proteome</keyword>
<dbReference type="RefSeq" id="WP_344414247.1">
    <property type="nucleotide sequence ID" value="NZ_BAAANN010000004.1"/>
</dbReference>
<accession>A0ABN2Q720</accession>
<dbReference type="Proteomes" id="UP001501116">
    <property type="component" value="Unassembled WGS sequence"/>
</dbReference>
<evidence type="ECO:0000259" key="1">
    <source>
        <dbReference type="Pfam" id="PF04149"/>
    </source>
</evidence>